<dbReference type="NCBIfam" id="TIGR02665">
    <property type="entry name" value="molyb_mobA"/>
    <property type="match status" value="1"/>
</dbReference>
<dbReference type="PANTHER" id="PTHR19136:SF81">
    <property type="entry name" value="MOLYBDENUM COFACTOR GUANYLYLTRANSFERASE"/>
    <property type="match status" value="1"/>
</dbReference>
<evidence type="ECO:0000313" key="11">
    <source>
        <dbReference type="EMBL" id="VFJ76540.1"/>
    </source>
</evidence>
<reference evidence="12" key="1">
    <citation type="submission" date="2019-02" db="EMBL/GenBank/DDBJ databases">
        <authorList>
            <person name="Gruber-Vodicka R. H."/>
            <person name="Seah K. B. B."/>
        </authorList>
    </citation>
    <scope>NUCLEOTIDE SEQUENCE</scope>
    <source>
        <strain evidence="10">BECK_BZ163</strain>
        <strain evidence="12">BECK_BZ164</strain>
        <strain evidence="11">BECK_BZ165</strain>
    </source>
</reference>
<dbReference type="InterPro" id="IPR029044">
    <property type="entry name" value="Nucleotide-diphossugar_trans"/>
</dbReference>
<keyword evidence="2 8" id="KW-0808">Transferase</keyword>
<evidence type="ECO:0000256" key="1">
    <source>
        <dbReference type="ARBA" id="ARBA00022490"/>
    </source>
</evidence>
<name>A0A450WWL3_9GAMM</name>
<dbReference type="InterPro" id="IPR013482">
    <property type="entry name" value="Molybde_CF_guanTrfase"/>
</dbReference>
<dbReference type="GO" id="GO:0046872">
    <property type="term" value="F:metal ion binding"/>
    <property type="evidence" value="ECO:0007669"/>
    <property type="project" value="UniProtKB-KW"/>
</dbReference>
<feature type="binding site" evidence="8">
    <location>
        <position position="59"/>
    </location>
    <ligand>
        <name>GTP</name>
        <dbReference type="ChEBI" id="CHEBI:37565"/>
    </ligand>
</feature>
<accession>A0A450WWL3</accession>
<dbReference type="Gene3D" id="3.90.550.10">
    <property type="entry name" value="Spore Coat Polysaccharide Biosynthesis Protein SpsA, Chain A"/>
    <property type="match status" value="1"/>
</dbReference>
<comment type="catalytic activity">
    <reaction evidence="8">
        <text>Mo-molybdopterin + GTP + H(+) = Mo-molybdopterin guanine dinucleotide + diphosphate</text>
        <dbReference type="Rhea" id="RHEA:34243"/>
        <dbReference type="ChEBI" id="CHEBI:15378"/>
        <dbReference type="ChEBI" id="CHEBI:33019"/>
        <dbReference type="ChEBI" id="CHEBI:37565"/>
        <dbReference type="ChEBI" id="CHEBI:71302"/>
        <dbReference type="ChEBI" id="CHEBI:71310"/>
        <dbReference type="EC" id="2.7.7.77"/>
    </reaction>
</comment>
<keyword evidence="6 8" id="KW-0342">GTP-binding</keyword>
<feature type="binding site" evidence="8">
    <location>
        <begin position="18"/>
        <end position="20"/>
    </location>
    <ligand>
        <name>GTP</name>
        <dbReference type="ChEBI" id="CHEBI:37565"/>
    </ligand>
</feature>
<evidence type="ECO:0000256" key="8">
    <source>
        <dbReference type="HAMAP-Rule" id="MF_00316"/>
    </source>
</evidence>
<dbReference type="GO" id="GO:0005737">
    <property type="term" value="C:cytoplasm"/>
    <property type="evidence" value="ECO:0007669"/>
    <property type="project" value="UniProtKB-SubCell"/>
</dbReference>
<comment type="subunit">
    <text evidence="8">Monomer.</text>
</comment>
<dbReference type="InterPro" id="IPR025877">
    <property type="entry name" value="MobA-like_NTP_Trfase"/>
</dbReference>
<evidence type="ECO:0000313" key="10">
    <source>
        <dbReference type="EMBL" id="VFJ73679.1"/>
    </source>
</evidence>
<organism evidence="12">
    <name type="scientific">Candidatus Kentrum sp. FM</name>
    <dbReference type="NCBI Taxonomy" id="2126340"/>
    <lineage>
        <taxon>Bacteria</taxon>
        <taxon>Pseudomonadati</taxon>
        <taxon>Pseudomonadota</taxon>
        <taxon>Gammaproteobacteria</taxon>
        <taxon>Candidatus Kentrum</taxon>
    </lineage>
</organism>
<dbReference type="GO" id="GO:0005525">
    <property type="term" value="F:GTP binding"/>
    <property type="evidence" value="ECO:0007669"/>
    <property type="project" value="UniProtKB-UniRule"/>
</dbReference>
<keyword evidence="1 8" id="KW-0963">Cytoplasm</keyword>
<comment type="function">
    <text evidence="8">Transfers a GMP moiety from GTP to Mo-molybdopterin (Mo-MPT) cofactor (Moco or molybdenum cofactor) to form Mo-molybdopterin guanine dinucleotide (Mo-MGD) cofactor.</text>
</comment>
<evidence type="ECO:0000259" key="9">
    <source>
        <dbReference type="Pfam" id="PF12804"/>
    </source>
</evidence>
<feature type="binding site" evidence="8">
    <location>
        <position position="31"/>
    </location>
    <ligand>
        <name>GTP</name>
        <dbReference type="ChEBI" id="CHEBI:37565"/>
    </ligand>
</feature>
<dbReference type="EMBL" id="CAADEZ010000736">
    <property type="protein sequence ID" value="VFJ73679.1"/>
    <property type="molecule type" value="Genomic_DNA"/>
</dbReference>
<evidence type="ECO:0000256" key="5">
    <source>
        <dbReference type="ARBA" id="ARBA00022842"/>
    </source>
</evidence>
<keyword evidence="5 8" id="KW-0460">Magnesium</keyword>
<dbReference type="EMBL" id="CAADFL010000789">
    <property type="protein sequence ID" value="VFK21466.1"/>
    <property type="molecule type" value="Genomic_DNA"/>
</dbReference>
<proteinExistence type="inferred from homology"/>
<evidence type="ECO:0000256" key="7">
    <source>
        <dbReference type="ARBA" id="ARBA00023150"/>
    </source>
</evidence>
<feature type="domain" description="MobA-like NTP transferase" evidence="9">
    <location>
        <begin position="15"/>
        <end position="167"/>
    </location>
</feature>
<dbReference type="PANTHER" id="PTHR19136">
    <property type="entry name" value="MOLYBDENUM COFACTOR GUANYLYLTRANSFERASE"/>
    <property type="match status" value="1"/>
</dbReference>
<gene>
    <name evidence="8" type="primary">mobA</name>
    <name evidence="10" type="ORF">BECKFM1743A_GA0114220_107362</name>
    <name evidence="12" type="ORF">BECKFM1743B_GA0114221_107891</name>
    <name evidence="11" type="ORF">BECKFM1743C_GA0114222_109352</name>
</gene>
<dbReference type="SUPFAM" id="SSF53448">
    <property type="entry name" value="Nucleotide-diphospho-sugar transferases"/>
    <property type="match status" value="1"/>
</dbReference>
<evidence type="ECO:0000256" key="6">
    <source>
        <dbReference type="ARBA" id="ARBA00023134"/>
    </source>
</evidence>
<dbReference type="Pfam" id="PF12804">
    <property type="entry name" value="NTP_transf_3"/>
    <property type="match status" value="1"/>
</dbReference>
<feature type="binding site" evidence="8">
    <location>
        <position position="107"/>
    </location>
    <ligand>
        <name>GTP</name>
        <dbReference type="ChEBI" id="CHEBI:37565"/>
    </ligand>
</feature>
<comment type="cofactor">
    <cofactor evidence="8">
        <name>Mg(2+)</name>
        <dbReference type="ChEBI" id="CHEBI:18420"/>
    </cofactor>
</comment>
<sequence>MTTEKPAYPKNRITGVILAGGRARRMGGQDKGLMYFAHRHLAEHAAGVLAPQVGALLVNANRNGQIYRKLGYTVVPDTVGGYPGPLAGMASSMQAAATPYIVTVPCDAPFAPPDLVARLYGAMAADRAEIGVVHDGERAQPVFALLRSSLAGSILDFLAQGDRKVMLWYARHRVAWVDFSDRSGAFLNVNTLREKGVLEGTVLEKRGH</sequence>
<evidence type="ECO:0000313" key="12">
    <source>
        <dbReference type="EMBL" id="VFK21466.1"/>
    </source>
</evidence>
<dbReference type="GO" id="GO:1902758">
    <property type="term" value="P:bis(molybdopterin guanine dinucleotide)molybdenum biosynthetic process"/>
    <property type="evidence" value="ECO:0007669"/>
    <property type="project" value="TreeGrafter"/>
</dbReference>
<comment type="subcellular location">
    <subcellularLocation>
        <location evidence="8">Cytoplasm</location>
    </subcellularLocation>
</comment>
<protein>
    <recommendedName>
        <fullName evidence="8">Molybdenum cofactor guanylyltransferase</fullName>
        <shortName evidence="8">MoCo guanylyltransferase</shortName>
        <ecNumber evidence="8">2.7.7.77</ecNumber>
    </recommendedName>
    <alternativeName>
        <fullName evidence="8">GTP:molybdopterin guanylyltransferase</fullName>
    </alternativeName>
    <alternativeName>
        <fullName evidence="8">Mo-MPT guanylyltransferase</fullName>
    </alternativeName>
    <alternativeName>
        <fullName evidence="8">Molybdopterin guanylyltransferase</fullName>
    </alternativeName>
    <alternativeName>
        <fullName evidence="8">Molybdopterin-guanine dinucleotide synthase</fullName>
        <shortName evidence="8">MGD synthase</shortName>
    </alternativeName>
</protein>
<feature type="binding site" evidence="8">
    <location>
        <position position="77"/>
    </location>
    <ligand>
        <name>GTP</name>
        <dbReference type="ChEBI" id="CHEBI:37565"/>
    </ligand>
</feature>
<keyword evidence="7 8" id="KW-0501">Molybdenum cofactor biosynthesis</keyword>
<evidence type="ECO:0000256" key="4">
    <source>
        <dbReference type="ARBA" id="ARBA00022741"/>
    </source>
</evidence>
<evidence type="ECO:0000256" key="3">
    <source>
        <dbReference type="ARBA" id="ARBA00022723"/>
    </source>
</evidence>
<comment type="similarity">
    <text evidence="8">Belongs to the MobA family.</text>
</comment>
<dbReference type="EC" id="2.7.7.77" evidence="8"/>
<feature type="binding site" evidence="8">
    <location>
        <position position="107"/>
    </location>
    <ligand>
        <name>Mg(2+)</name>
        <dbReference type="ChEBI" id="CHEBI:18420"/>
    </ligand>
</feature>
<dbReference type="HAMAP" id="MF_00316">
    <property type="entry name" value="MobA"/>
    <property type="match status" value="1"/>
</dbReference>
<dbReference type="GO" id="GO:0061603">
    <property type="term" value="F:molybdenum cofactor guanylyltransferase activity"/>
    <property type="evidence" value="ECO:0007669"/>
    <property type="project" value="UniProtKB-EC"/>
</dbReference>
<comment type="domain">
    <text evidence="8">The N-terminal domain determines nucleotide recognition and specific binding, while the C-terminal domain determines the specific binding to the target protein.</text>
</comment>
<keyword evidence="3 8" id="KW-0479">Metal-binding</keyword>
<dbReference type="EMBL" id="CAADFA010000935">
    <property type="protein sequence ID" value="VFJ76540.1"/>
    <property type="molecule type" value="Genomic_DNA"/>
</dbReference>
<keyword evidence="4 8" id="KW-0547">Nucleotide-binding</keyword>
<dbReference type="CDD" id="cd02503">
    <property type="entry name" value="MobA"/>
    <property type="match status" value="1"/>
</dbReference>
<dbReference type="AlphaFoldDB" id="A0A450WWL3"/>
<evidence type="ECO:0000256" key="2">
    <source>
        <dbReference type="ARBA" id="ARBA00022679"/>
    </source>
</evidence>